<protein>
    <recommendedName>
        <fullName evidence="6">O-antigen ligase-related domain-containing protein</fullName>
    </recommendedName>
</protein>
<dbReference type="GO" id="GO:0016020">
    <property type="term" value="C:membrane"/>
    <property type="evidence" value="ECO:0007669"/>
    <property type="project" value="UniProtKB-SubCell"/>
</dbReference>
<dbReference type="PANTHER" id="PTHR37422:SF13">
    <property type="entry name" value="LIPOPOLYSACCHARIDE BIOSYNTHESIS PROTEIN PA4999-RELATED"/>
    <property type="match status" value="1"/>
</dbReference>
<feature type="transmembrane region" description="Helical" evidence="5">
    <location>
        <begin position="209"/>
        <end position="232"/>
    </location>
</feature>
<keyword evidence="2 5" id="KW-0812">Transmembrane</keyword>
<feature type="transmembrane region" description="Helical" evidence="5">
    <location>
        <begin position="330"/>
        <end position="349"/>
    </location>
</feature>
<gene>
    <name evidence="7" type="ORF">ENK44_11140</name>
</gene>
<proteinExistence type="predicted"/>
<reference evidence="7" key="1">
    <citation type="journal article" date="2020" name="mSystems">
        <title>Genome- and Community-Level Interaction Insights into Carbon Utilization and Element Cycling Functions of Hydrothermarchaeota in Hydrothermal Sediment.</title>
        <authorList>
            <person name="Zhou Z."/>
            <person name="Liu Y."/>
            <person name="Xu W."/>
            <person name="Pan J."/>
            <person name="Luo Z.H."/>
            <person name="Li M."/>
        </authorList>
    </citation>
    <scope>NUCLEOTIDE SEQUENCE [LARGE SCALE GENOMIC DNA]</scope>
    <source>
        <strain evidence="7">HyVt-577</strain>
    </source>
</reference>
<evidence type="ECO:0000256" key="2">
    <source>
        <dbReference type="ARBA" id="ARBA00022692"/>
    </source>
</evidence>
<dbReference type="InterPro" id="IPR007016">
    <property type="entry name" value="O-antigen_ligase-rel_domated"/>
</dbReference>
<keyword evidence="3 5" id="KW-1133">Transmembrane helix</keyword>
<feature type="transmembrane region" description="Helical" evidence="5">
    <location>
        <begin position="49"/>
        <end position="65"/>
    </location>
</feature>
<feature type="transmembrane region" description="Helical" evidence="5">
    <location>
        <begin position="239"/>
        <end position="256"/>
    </location>
</feature>
<feature type="transmembrane region" description="Helical" evidence="5">
    <location>
        <begin position="369"/>
        <end position="388"/>
    </location>
</feature>
<dbReference type="Pfam" id="PF04932">
    <property type="entry name" value="Wzy_C"/>
    <property type="match status" value="1"/>
</dbReference>
<feature type="transmembrane region" description="Helical" evidence="5">
    <location>
        <begin position="20"/>
        <end position="37"/>
    </location>
</feature>
<evidence type="ECO:0000256" key="4">
    <source>
        <dbReference type="ARBA" id="ARBA00023136"/>
    </source>
</evidence>
<keyword evidence="4 5" id="KW-0472">Membrane</keyword>
<accession>A0A7V4WWA1</accession>
<feature type="transmembrane region" description="Helical" evidence="5">
    <location>
        <begin position="394"/>
        <end position="414"/>
    </location>
</feature>
<evidence type="ECO:0000256" key="5">
    <source>
        <dbReference type="SAM" id="Phobius"/>
    </source>
</evidence>
<evidence type="ECO:0000313" key="7">
    <source>
        <dbReference type="EMBL" id="HGY56251.1"/>
    </source>
</evidence>
<organism evidence="7">
    <name type="scientific">Caldithrix abyssi</name>
    <dbReference type="NCBI Taxonomy" id="187145"/>
    <lineage>
        <taxon>Bacteria</taxon>
        <taxon>Pseudomonadati</taxon>
        <taxon>Calditrichota</taxon>
        <taxon>Calditrichia</taxon>
        <taxon>Calditrichales</taxon>
        <taxon>Calditrichaceae</taxon>
        <taxon>Caldithrix</taxon>
    </lineage>
</organism>
<dbReference type="InterPro" id="IPR051533">
    <property type="entry name" value="WaaL-like"/>
</dbReference>
<evidence type="ECO:0000256" key="3">
    <source>
        <dbReference type="ARBA" id="ARBA00022989"/>
    </source>
</evidence>
<feature type="transmembrane region" description="Helical" evidence="5">
    <location>
        <begin position="71"/>
        <end position="92"/>
    </location>
</feature>
<dbReference type="AlphaFoldDB" id="A0A7V4WWA1"/>
<feature type="domain" description="O-antigen ligase-related" evidence="6">
    <location>
        <begin position="206"/>
        <end position="343"/>
    </location>
</feature>
<dbReference type="PANTHER" id="PTHR37422">
    <property type="entry name" value="TEICHURONIC ACID BIOSYNTHESIS PROTEIN TUAE"/>
    <property type="match status" value="1"/>
</dbReference>
<evidence type="ECO:0000256" key="1">
    <source>
        <dbReference type="ARBA" id="ARBA00004141"/>
    </source>
</evidence>
<evidence type="ECO:0000259" key="6">
    <source>
        <dbReference type="Pfam" id="PF04932"/>
    </source>
</evidence>
<comment type="subcellular location">
    <subcellularLocation>
        <location evidence="1">Membrane</location>
        <topology evidence="1">Multi-pass membrane protein</topology>
    </subcellularLocation>
</comment>
<name>A0A7V4WWA1_CALAY</name>
<sequence>MEQNNHFENSAAQETYTFNPMLWGVIGYLFLLIFRPFEYWEWLGAFRIQRVYMIGLLLGLAFWNGKRYFNHSITFSLLLFFFVMILASVFALDSGRAWNQVWEEFKLLVLYFVVILSIRNKEDFRILIIGFIVVTGIYIGKSLWEFFINDRHVYRMGIRRLIGIDQTYNDPNTFAATVIYSLPFAWALWKTNPGKKLRMGLMGYGVMSVSAIGLTGSRSGMLSFVFFLFLLWIRGKRKLVGVVAMVALIATSWFFLPDMYKTRFETLFDDSINETATESAQSRWQHFKWGIQLYLDRPIAGWGPGNAPVVVRKVLRQSEGLQLHNLTAQLLTETGTLGAIALIILLVVFYRTQSRTIWLSQHSYESTDFIVNISIASVNVMWLMLFQGLSGHNLYRYTWFWIAAVLALAEYFTIREHEKANSELSNGQETSGITQE</sequence>
<feature type="transmembrane region" description="Helical" evidence="5">
    <location>
        <begin position="126"/>
        <end position="147"/>
    </location>
</feature>
<dbReference type="Proteomes" id="UP000885779">
    <property type="component" value="Unassembled WGS sequence"/>
</dbReference>
<dbReference type="EMBL" id="DRQG01000105">
    <property type="protein sequence ID" value="HGY56251.1"/>
    <property type="molecule type" value="Genomic_DNA"/>
</dbReference>
<comment type="caution">
    <text evidence="7">The sequence shown here is derived from an EMBL/GenBank/DDBJ whole genome shotgun (WGS) entry which is preliminary data.</text>
</comment>